<dbReference type="InterPro" id="IPR013367">
    <property type="entry name" value="Flagellar_put"/>
</dbReference>
<evidence type="ECO:0000313" key="3">
    <source>
        <dbReference type="Proteomes" id="UP000035036"/>
    </source>
</evidence>
<dbReference type="Pfam" id="PF12611">
    <property type="entry name" value="Flagellar_put"/>
    <property type="match status" value="1"/>
</dbReference>
<accession>A0A0B5FHC6</accession>
<dbReference type="RefSeq" id="WP_040201522.1">
    <property type="nucleotide sequence ID" value="NZ_CP010311.1"/>
</dbReference>
<organism evidence="2 3">
    <name type="scientific">Geoalkalibacter subterraneus</name>
    <dbReference type="NCBI Taxonomy" id="483547"/>
    <lineage>
        <taxon>Bacteria</taxon>
        <taxon>Pseudomonadati</taxon>
        <taxon>Thermodesulfobacteriota</taxon>
        <taxon>Desulfuromonadia</taxon>
        <taxon>Desulfuromonadales</taxon>
        <taxon>Geoalkalibacteraceae</taxon>
        <taxon>Geoalkalibacter</taxon>
    </lineage>
</organism>
<dbReference type="OrthoDB" id="165650at2"/>
<gene>
    <name evidence="2" type="ORF">GSUB_14980</name>
</gene>
<dbReference type="AlphaFoldDB" id="A0A0B5FHC6"/>
<feature type="compositionally biased region" description="Pro residues" evidence="1">
    <location>
        <begin position="11"/>
        <end position="23"/>
    </location>
</feature>
<feature type="region of interest" description="Disordered" evidence="1">
    <location>
        <begin position="1"/>
        <end position="38"/>
    </location>
</feature>
<dbReference type="STRING" id="483547.GSUB_14980"/>
<evidence type="ECO:0008006" key="4">
    <source>
        <dbReference type="Google" id="ProtNLM"/>
    </source>
</evidence>
<dbReference type="EMBL" id="CP010311">
    <property type="protein sequence ID" value="AJF07592.1"/>
    <property type="molecule type" value="Genomic_DNA"/>
</dbReference>
<sequence length="130" mass="13945">MTDKFGIYNPPVAPPVRQTPPPGAQGAKRPSGPSFDEVFQGQLKGKGELQFSRHAQARMESRGISFSDADMVRLQTAVDTVQSKGGRDSLVMLDDNALVVSVKNNTVVTVVDQDSLRGNVFTNIDSAVIA</sequence>
<dbReference type="HOGENOM" id="CLU_145226_3_0_7"/>
<protein>
    <recommendedName>
        <fullName evidence="4">Flagellar protein</fullName>
    </recommendedName>
</protein>
<dbReference type="KEGG" id="gsb:GSUB_14980"/>
<dbReference type="NCBIfam" id="TIGR02530">
    <property type="entry name" value="flg_new"/>
    <property type="match status" value="1"/>
</dbReference>
<dbReference type="Proteomes" id="UP000035036">
    <property type="component" value="Chromosome"/>
</dbReference>
<proteinExistence type="predicted"/>
<evidence type="ECO:0000313" key="2">
    <source>
        <dbReference type="EMBL" id="AJF07592.1"/>
    </source>
</evidence>
<reference evidence="2 3" key="1">
    <citation type="journal article" date="2015" name="Genome Announc.">
        <title>Genomes of Geoalkalibacter ferrihydriticus Z-0531T and Geoalkalibacter subterraneus Red1T, Two Haloalkaliphilic Metal-Reducing Deltaproteobacteria.</title>
        <authorList>
            <person name="Badalamenti J.P."/>
            <person name="Krajmalnik-Brown R."/>
            <person name="Torres C.I."/>
            <person name="Bond D.R."/>
        </authorList>
    </citation>
    <scope>NUCLEOTIDE SEQUENCE [LARGE SCALE GENOMIC DNA]</scope>
    <source>
        <strain evidence="2 3">Red1</strain>
    </source>
</reference>
<keyword evidence="3" id="KW-1185">Reference proteome</keyword>
<evidence type="ECO:0000256" key="1">
    <source>
        <dbReference type="SAM" id="MobiDB-lite"/>
    </source>
</evidence>
<name>A0A0B5FHC6_9BACT</name>